<dbReference type="OrthoDB" id="276276at2759"/>
<dbReference type="PROSITE" id="PS00893">
    <property type="entry name" value="NUDIX_BOX"/>
    <property type="match status" value="1"/>
</dbReference>
<dbReference type="PANTHER" id="PTHR21340:SF0">
    <property type="entry name" value="BIS(5'-NUCLEOSYL)-TETRAPHOSPHATASE [ASYMMETRICAL]"/>
    <property type="match status" value="1"/>
</dbReference>
<organism evidence="4 5">
    <name type="scientific">Neolentinus lepideus HHB14362 ss-1</name>
    <dbReference type="NCBI Taxonomy" id="1314782"/>
    <lineage>
        <taxon>Eukaryota</taxon>
        <taxon>Fungi</taxon>
        <taxon>Dikarya</taxon>
        <taxon>Basidiomycota</taxon>
        <taxon>Agaricomycotina</taxon>
        <taxon>Agaricomycetes</taxon>
        <taxon>Gloeophyllales</taxon>
        <taxon>Gloeophyllaceae</taxon>
        <taxon>Neolentinus</taxon>
    </lineage>
</organism>
<evidence type="ECO:0000259" key="3">
    <source>
        <dbReference type="PROSITE" id="PS51462"/>
    </source>
</evidence>
<dbReference type="GO" id="GO:0004081">
    <property type="term" value="F:bis(5'-nucleosyl)-tetraphosphatase (asymmetrical) activity"/>
    <property type="evidence" value="ECO:0007669"/>
    <property type="project" value="TreeGrafter"/>
</dbReference>
<proteinExistence type="predicted"/>
<feature type="region of interest" description="Disordered" evidence="2">
    <location>
        <begin position="210"/>
        <end position="236"/>
    </location>
</feature>
<evidence type="ECO:0000256" key="2">
    <source>
        <dbReference type="SAM" id="MobiDB-lite"/>
    </source>
</evidence>
<dbReference type="InterPro" id="IPR000086">
    <property type="entry name" value="NUDIX_hydrolase_dom"/>
</dbReference>
<dbReference type="PANTHER" id="PTHR21340">
    <property type="entry name" value="DIADENOSINE 5,5-P1,P4-TETRAPHOSPHATE PYROPHOSPHOHYDROLASE MUTT"/>
    <property type="match status" value="1"/>
</dbReference>
<evidence type="ECO:0000256" key="1">
    <source>
        <dbReference type="ARBA" id="ARBA00022801"/>
    </source>
</evidence>
<feature type="domain" description="Nudix hydrolase" evidence="3">
    <location>
        <begin position="43"/>
        <end position="203"/>
    </location>
</feature>
<dbReference type="InterPro" id="IPR051325">
    <property type="entry name" value="Nudix_hydrolase_domain"/>
</dbReference>
<dbReference type="Gene3D" id="3.90.79.10">
    <property type="entry name" value="Nucleoside Triphosphate Pyrophosphohydrolase"/>
    <property type="match status" value="1"/>
</dbReference>
<dbReference type="SUPFAM" id="SSF55811">
    <property type="entry name" value="Nudix"/>
    <property type="match status" value="1"/>
</dbReference>
<feature type="region of interest" description="Disordered" evidence="2">
    <location>
        <begin position="1"/>
        <end position="28"/>
    </location>
</feature>
<dbReference type="Proteomes" id="UP000076761">
    <property type="component" value="Unassembled WGS sequence"/>
</dbReference>
<evidence type="ECO:0000313" key="4">
    <source>
        <dbReference type="EMBL" id="KZT21306.1"/>
    </source>
</evidence>
<dbReference type="AlphaFoldDB" id="A0A165PNZ5"/>
<keyword evidence="5" id="KW-1185">Reference proteome</keyword>
<dbReference type="GO" id="GO:0006754">
    <property type="term" value="P:ATP biosynthetic process"/>
    <property type="evidence" value="ECO:0007669"/>
    <property type="project" value="TreeGrafter"/>
</dbReference>
<protein>
    <recommendedName>
        <fullName evidence="3">Nudix hydrolase domain-containing protein</fullName>
    </recommendedName>
</protein>
<evidence type="ECO:0000313" key="5">
    <source>
        <dbReference type="Proteomes" id="UP000076761"/>
    </source>
</evidence>
<dbReference type="InterPro" id="IPR015797">
    <property type="entry name" value="NUDIX_hydrolase-like_dom_sf"/>
</dbReference>
<dbReference type="PROSITE" id="PS51462">
    <property type="entry name" value="NUDIX"/>
    <property type="match status" value="1"/>
</dbReference>
<feature type="compositionally biased region" description="Basic and acidic residues" evidence="2">
    <location>
        <begin position="217"/>
        <end position="226"/>
    </location>
</feature>
<dbReference type="Pfam" id="PF00293">
    <property type="entry name" value="NUDIX"/>
    <property type="match status" value="1"/>
</dbReference>
<accession>A0A165PNZ5</accession>
<keyword evidence="1" id="KW-0378">Hydrolase</keyword>
<dbReference type="InParanoid" id="A0A165PNZ5"/>
<name>A0A165PNZ5_9AGAM</name>
<reference evidence="4 5" key="1">
    <citation type="journal article" date="2016" name="Mol. Biol. Evol.">
        <title>Comparative Genomics of Early-Diverging Mushroom-Forming Fungi Provides Insights into the Origins of Lignocellulose Decay Capabilities.</title>
        <authorList>
            <person name="Nagy L.G."/>
            <person name="Riley R."/>
            <person name="Tritt A."/>
            <person name="Adam C."/>
            <person name="Daum C."/>
            <person name="Floudas D."/>
            <person name="Sun H."/>
            <person name="Yadav J.S."/>
            <person name="Pangilinan J."/>
            <person name="Larsson K.H."/>
            <person name="Matsuura K."/>
            <person name="Barry K."/>
            <person name="Labutti K."/>
            <person name="Kuo R."/>
            <person name="Ohm R.A."/>
            <person name="Bhattacharya S.S."/>
            <person name="Shirouzu T."/>
            <person name="Yoshinaga Y."/>
            <person name="Martin F.M."/>
            <person name="Grigoriev I.V."/>
            <person name="Hibbett D.S."/>
        </authorList>
    </citation>
    <scope>NUCLEOTIDE SEQUENCE [LARGE SCALE GENOMIC DNA]</scope>
    <source>
        <strain evidence="4 5">HHB14362 ss-1</strain>
    </source>
</reference>
<sequence length="236" mass="26361">MSSRASTTTARRRLTAPPEDPEAPRFSTLSTPAVSDSLWFASDFVIGAGMVIIQQSTWKIVVVHDGRDRRWFLPKGRKDVGESIEAAALREGYEESGYRAEFLPLYTPSRAPAPGSLVNSTANTEPIFVGTTYFRPRYRGDYGGEYLTFWYVGYIGADAVRAEGTGMSDEQHYVGHLLTVQEALEKLGGVQAHVVDVAWRLFLQTYDTRSRTTRHQTSSERRDSRQMDSGSRGRPA</sequence>
<gene>
    <name evidence="4" type="ORF">NEOLEDRAFT_1139639</name>
</gene>
<dbReference type="EMBL" id="KV425608">
    <property type="protein sequence ID" value="KZT21306.1"/>
    <property type="molecule type" value="Genomic_DNA"/>
</dbReference>
<dbReference type="GO" id="GO:0006167">
    <property type="term" value="P:AMP biosynthetic process"/>
    <property type="evidence" value="ECO:0007669"/>
    <property type="project" value="TreeGrafter"/>
</dbReference>
<dbReference type="InterPro" id="IPR020084">
    <property type="entry name" value="NUDIX_hydrolase_CS"/>
</dbReference>